<protein>
    <submittedName>
        <fullName evidence="2">Helix-turn-helix domain-containing protein</fullName>
    </submittedName>
</protein>
<evidence type="ECO:0000256" key="1">
    <source>
        <dbReference type="SAM" id="MobiDB-lite"/>
    </source>
</evidence>
<proteinExistence type="predicted"/>
<dbReference type="Pfam" id="PF13560">
    <property type="entry name" value="HTH_31"/>
    <property type="match status" value="1"/>
</dbReference>
<name>A0ABW7BG14_9ACTN</name>
<organism evidence="2 3">
    <name type="scientific">Streptomyces cinerochromogenes</name>
    <dbReference type="NCBI Taxonomy" id="66422"/>
    <lineage>
        <taxon>Bacteria</taxon>
        <taxon>Bacillati</taxon>
        <taxon>Actinomycetota</taxon>
        <taxon>Actinomycetes</taxon>
        <taxon>Kitasatosporales</taxon>
        <taxon>Streptomycetaceae</taxon>
        <taxon>Streptomyces</taxon>
    </lineage>
</organism>
<dbReference type="Proteomes" id="UP001604267">
    <property type="component" value="Unassembled WGS sequence"/>
</dbReference>
<feature type="region of interest" description="Disordered" evidence="1">
    <location>
        <begin position="211"/>
        <end position="231"/>
    </location>
</feature>
<sequence length="337" mass="36817">MRPVKTAAAGPLHAALAHRLHEFRQRAGLTFAELAERTTALGDPALAVSAATLKRAAGCRTLPKQTTVVAYARGCGATPEEERRALRLWARARAKDRGILRQLHLPAVHNIRTRREFTAALAAVYESIGAPPLRTVQQRAGTVPQPAGVACESEVFLLPLGTCWRIANRKIKLPAWKHCEAFLRGCGITGERTLEQWKQAWRHAYAAPAATAGERLQPRDPRGQPGRTAGRDTMKYGEFIRALQEAATRSNGVGIPSLRVRSLEPVSQRNDILADLHKDLFGSARRNGLAPDTGVDGILVSSDGSVQLVQMTFAYPERSSRSLKVRGSRRSKRPGRG</sequence>
<evidence type="ECO:0000313" key="3">
    <source>
        <dbReference type="Proteomes" id="UP001604267"/>
    </source>
</evidence>
<gene>
    <name evidence="2" type="ORF">ACGFZB_37965</name>
</gene>
<accession>A0ABW7BG14</accession>
<comment type="caution">
    <text evidence="2">The sequence shown here is derived from an EMBL/GenBank/DDBJ whole genome shotgun (WGS) entry which is preliminary data.</text>
</comment>
<reference evidence="2 3" key="1">
    <citation type="submission" date="2024-10" db="EMBL/GenBank/DDBJ databases">
        <title>The Natural Products Discovery Center: Release of the First 8490 Sequenced Strains for Exploring Actinobacteria Biosynthetic Diversity.</title>
        <authorList>
            <person name="Kalkreuter E."/>
            <person name="Kautsar S.A."/>
            <person name="Yang D."/>
            <person name="Bader C.D."/>
            <person name="Teijaro C.N."/>
            <person name="Fluegel L."/>
            <person name="Davis C.M."/>
            <person name="Simpson J.R."/>
            <person name="Lauterbach L."/>
            <person name="Steele A.D."/>
            <person name="Gui C."/>
            <person name="Meng S."/>
            <person name="Li G."/>
            <person name="Viehrig K."/>
            <person name="Ye F."/>
            <person name="Su P."/>
            <person name="Kiefer A.F."/>
            <person name="Nichols A."/>
            <person name="Cepeda A.J."/>
            <person name="Yan W."/>
            <person name="Fan B."/>
            <person name="Jiang Y."/>
            <person name="Adhikari A."/>
            <person name="Zheng C.-J."/>
            <person name="Schuster L."/>
            <person name="Cowan T.M."/>
            <person name="Smanski M.J."/>
            <person name="Chevrette M.G."/>
            <person name="De Carvalho L.P.S."/>
            <person name="Shen B."/>
        </authorList>
    </citation>
    <scope>NUCLEOTIDE SEQUENCE [LARGE SCALE GENOMIC DNA]</scope>
    <source>
        <strain evidence="2 3">NPDC048320</strain>
    </source>
</reference>
<evidence type="ECO:0000313" key="2">
    <source>
        <dbReference type="EMBL" id="MFG3016140.1"/>
    </source>
</evidence>
<dbReference type="EMBL" id="JBICYV010000026">
    <property type="protein sequence ID" value="MFG3016140.1"/>
    <property type="molecule type" value="Genomic_DNA"/>
</dbReference>
<dbReference type="InterPro" id="IPR010982">
    <property type="entry name" value="Lambda_DNA-bd_dom_sf"/>
</dbReference>
<keyword evidence="3" id="KW-1185">Reference proteome</keyword>
<dbReference type="Gene3D" id="1.10.260.40">
    <property type="entry name" value="lambda repressor-like DNA-binding domains"/>
    <property type="match status" value="1"/>
</dbReference>
<dbReference type="RefSeq" id="WP_392824575.1">
    <property type="nucleotide sequence ID" value="NZ_JBICYV010000026.1"/>
</dbReference>